<feature type="region of interest" description="Disordered" evidence="1">
    <location>
        <begin position="312"/>
        <end position="387"/>
    </location>
</feature>
<feature type="domain" description="NELF-A N-terminal" evidence="2">
    <location>
        <begin position="48"/>
        <end position="132"/>
    </location>
</feature>
<dbReference type="Pfam" id="PF23553">
    <property type="entry name" value="NELF-A_N"/>
    <property type="match status" value="1"/>
</dbReference>
<gene>
    <name evidence="3" type="ORF">P43SY_005063</name>
</gene>
<evidence type="ECO:0000256" key="1">
    <source>
        <dbReference type="SAM" id="MobiDB-lite"/>
    </source>
</evidence>
<reference evidence="3" key="1">
    <citation type="submission" date="2021-12" db="EMBL/GenBank/DDBJ databases">
        <title>Prjna785345.</title>
        <authorList>
            <person name="Rujirawat T."/>
            <person name="Krajaejun T."/>
        </authorList>
    </citation>
    <scope>NUCLEOTIDE SEQUENCE</scope>
    <source>
        <strain evidence="3">Pi057C3</strain>
    </source>
</reference>
<dbReference type="InterPro" id="IPR056557">
    <property type="entry name" value="NELF-A_N"/>
</dbReference>
<feature type="compositionally biased region" description="Basic and acidic residues" evidence="1">
    <location>
        <begin position="312"/>
        <end position="331"/>
    </location>
</feature>
<feature type="compositionally biased region" description="Low complexity" evidence="1">
    <location>
        <begin position="241"/>
        <end position="256"/>
    </location>
</feature>
<accession>A0AAD5Q916</accession>
<dbReference type="Proteomes" id="UP001209570">
    <property type="component" value="Unassembled WGS sequence"/>
</dbReference>
<organism evidence="3 4">
    <name type="scientific">Pythium insidiosum</name>
    <name type="common">Pythiosis disease agent</name>
    <dbReference type="NCBI Taxonomy" id="114742"/>
    <lineage>
        <taxon>Eukaryota</taxon>
        <taxon>Sar</taxon>
        <taxon>Stramenopiles</taxon>
        <taxon>Oomycota</taxon>
        <taxon>Peronosporomycetes</taxon>
        <taxon>Pythiales</taxon>
        <taxon>Pythiaceae</taxon>
        <taxon>Pythium</taxon>
    </lineage>
</organism>
<sequence>MPDMRDDRVDAGFMSAQGSGVASSAAVSLAASASFASTQHSASAVESWLVQKLRQDWSSCEVGPQLTRDKLSEAVTSFSHLETPIKVRLLLACLSMRREDVDACKLPIVELMATAERDNDEWVKIAGGIVRQHLFATQDDVGNDSFLHEQLQRATDIVLQAVQAPKDRTDVLVIEDFFCHENAFLNASVRPELTVQPAAHFTLVETAQHARNEDALSPEKTASARQQRPTPHRPQIPRPGAPGSSASSISGSSSASLTATSHVAKTLPPPSKKNMSELSSEIRRKADAGRFKRQRNRISMIDIDEVKQIESEKAQKAEEQRKKLKATKEGKQSSGSAQASGTVGGEASTASSAATEKSGSTLSGDDMMASQDSHHSEREDSQSAAERDRDVLVPAFRGQDGTQALLNAAFHSTQDVMNEVVAQQHHFASRGGHQETDHLESLHHAARGFEPEDVQSVQNASYNYAFGYPAHFGDHAAEPYRHDEASNYSGGFDDNESPHSSSEQRSAHHRNNGGNDFLDGPGDYWR</sequence>
<feature type="compositionally biased region" description="Basic and acidic residues" evidence="1">
    <location>
        <begin position="372"/>
        <end position="387"/>
    </location>
</feature>
<feature type="compositionally biased region" description="Basic and acidic residues" evidence="1">
    <location>
        <begin position="280"/>
        <end position="290"/>
    </location>
</feature>
<dbReference type="EMBL" id="JAKCXM010000045">
    <property type="protein sequence ID" value="KAJ0405444.1"/>
    <property type="molecule type" value="Genomic_DNA"/>
</dbReference>
<keyword evidence="4" id="KW-1185">Reference proteome</keyword>
<evidence type="ECO:0000313" key="3">
    <source>
        <dbReference type="EMBL" id="KAJ0405444.1"/>
    </source>
</evidence>
<dbReference type="AlphaFoldDB" id="A0AAD5Q916"/>
<evidence type="ECO:0000313" key="4">
    <source>
        <dbReference type="Proteomes" id="UP001209570"/>
    </source>
</evidence>
<protein>
    <recommendedName>
        <fullName evidence="2">NELF-A N-terminal domain-containing protein</fullName>
    </recommendedName>
</protein>
<comment type="caution">
    <text evidence="3">The sequence shown here is derived from an EMBL/GenBank/DDBJ whole genome shotgun (WGS) entry which is preliminary data.</text>
</comment>
<name>A0AAD5Q916_PYTIN</name>
<evidence type="ECO:0000259" key="2">
    <source>
        <dbReference type="Pfam" id="PF23553"/>
    </source>
</evidence>
<feature type="compositionally biased region" description="Low complexity" evidence="1">
    <location>
        <begin position="332"/>
        <end position="361"/>
    </location>
</feature>
<feature type="region of interest" description="Disordered" evidence="1">
    <location>
        <begin position="210"/>
        <end position="293"/>
    </location>
</feature>
<proteinExistence type="predicted"/>
<feature type="region of interest" description="Disordered" evidence="1">
    <location>
        <begin position="481"/>
        <end position="526"/>
    </location>
</feature>